<evidence type="ECO:0000256" key="1">
    <source>
        <dbReference type="SAM" id="MobiDB-lite"/>
    </source>
</evidence>
<dbReference type="EMBL" id="KQ085897">
    <property type="protein sequence ID" value="KLO18162.1"/>
    <property type="molecule type" value="Genomic_DNA"/>
</dbReference>
<dbReference type="Proteomes" id="UP000053477">
    <property type="component" value="Unassembled WGS sequence"/>
</dbReference>
<reference evidence="2 3" key="1">
    <citation type="submission" date="2015-04" db="EMBL/GenBank/DDBJ databases">
        <title>Complete genome sequence of Schizopora paradoxa KUC8140, a cosmopolitan wood degrader in East Asia.</title>
        <authorList>
            <consortium name="DOE Joint Genome Institute"/>
            <person name="Min B."/>
            <person name="Park H."/>
            <person name="Jang Y."/>
            <person name="Kim J.-J."/>
            <person name="Kim K.H."/>
            <person name="Pangilinan J."/>
            <person name="Lipzen A."/>
            <person name="Riley R."/>
            <person name="Grigoriev I.V."/>
            <person name="Spatafora J.W."/>
            <person name="Choi I.-G."/>
        </authorList>
    </citation>
    <scope>NUCLEOTIDE SEQUENCE [LARGE SCALE GENOMIC DNA]</scope>
    <source>
        <strain evidence="2 3">KUC8140</strain>
    </source>
</reference>
<evidence type="ECO:0000313" key="2">
    <source>
        <dbReference type="EMBL" id="KLO18162.1"/>
    </source>
</evidence>
<dbReference type="AlphaFoldDB" id="A0A0H2S2R5"/>
<accession>A0A0H2S2R5</accession>
<feature type="region of interest" description="Disordered" evidence="1">
    <location>
        <begin position="1"/>
        <end position="34"/>
    </location>
</feature>
<proteinExistence type="predicted"/>
<name>A0A0H2S2R5_9AGAM</name>
<organism evidence="2 3">
    <name type="scientific">Schizopora paradoxa</name>
    <dbReference type="NCBI Taxonomy" id="27342"/>
    <lineage>
        <taxon>Eukaryota</taxon>
        <taxon>Fungi</taxon>
        <taxon>Dikarya</taxon>
        <taxon>Basidiomycota</taxon>
        <taxon>Agaricomycotina</taxon>
        <taxon>Agaricomycetes</taxon>
        <taxon>Hymenochaetales</taxon>
        <taxon>Schizoporaceae</taxon>
        <taxon>Schizopora</taxon>
    </lineage>
</organism>
<protein>
    <submittedName>
        <fullName evidence="2">Uncharacterized protein</fullName>
    </submittedName>
</protein>
<feature type="compositionally biased region" description="Basic and acidic residues" evidence="1">
    <location>
        <begin position="12"/>
        <end position="25"/>
    </location>
</feature>
<keyword evidence="3" id="KW-1185">Reference proteome</keyword>
<sequence>MDIPLEPASSKSETETHFESSRLESSRSIGGQSSETMDDFRAMVPNLVSCGDTIPLEKEGANSIESFACVEPHNHSNNGSFSLDVAPRLNSSSNNLNISTAEIFEKLKVLKNIPRARRVASLPDDILAMIFDILVNGAYIWILCDPFPKSWKVAVKLSHVSQRFRTIMLSSPRLWTTINRSSEMAATCLPRTNGLPLTIGFKLKMDTNVNQWIPDLLLSKVLPYSNLWRSLSVILEVAREHEESKEGQDLHDISATSLEELNIVCGYCDNNHTWPEWDFSRWDTPKLRRLLLFHYVPDSLPGLAYVTALQLTLLIDNPLVCKILGEVAKMNTLKEFTLNIDAAREDQESPILLKEWVFQNVNCLEINLEQHLSTDSTTPALTRALFSSMYFPNATELHIKFSGVFEALLSEEVYDMDLYNFHCNKAVSRIFRHIDQFPQVSKLEFEVETAFDASEEADAHAELYIPLLMLPCLKHVTLKSDGPTLLTEPGDEEQDEIEDLIIPPRKFGETMPSLATVTLKMLDNSVGAAWLKEYLEDLEEQGGSEDFCELVVWEDDGQGASNDLQKRRKRSYSREEALEWCATRYEDNSNTYT</sequence>
<dbReference type="InParanoid" id="A0A0H2S2R5"/>
<dbReference type="OrthoDB" id="2624927at2759"/>
<evidence type="ECO:0000313" key="3">
    <source>
        <dbReference type="Proteomes" id="UP000053477"/>
    </source>
</evidence>
<dbReference type="Gene3D" id="1.20.1280.50">
    <property type="match status" value="1"/>
</dbReference>
<gene>
    <name evidence="2" type="ORF">SCHPADRAFT_936426</name>
</gene>